<evidence type="ECO:0000313" key="1">
    <source>
        <dbReference type="EMBL" id="RDX42204.1"/>
    </source>
</evidence>
<evidence type="ECO:0000313" key="2">
    <source>
        <dbReference type="Proteomes" id="UP000256964"/>
    </source>
</evidence>
<dbReference type="OrthoDB" id="2789670at2759"/>
<reference evidence="1 2" key="1">
    <citation type="journal article" date="2018" name="Biotechnol. Biofuels">
        <title>Integrative visual omics of the white-rot fungus Polyporus brumalis exposes the biotechnological potential of its oxidative enzymes for delignifying raw plant biomass.</title>
        <authorList>
            <person name="Miyauchi S."/>
            <person name="Rancon A."/>
            <person name="Drula E."/>
            <person name="Hage H."/>
            <person name="Chaduli D."/>
            <person name="Favel A."/>
            <person name="Grisel S."/>
            <person name="Henrissat B."/>
            <person name="Herpoel-Gimbert I."/>
            <person name="Ruiz-Duenas F.J."/>
            <person name="Chevret D."/>
            <person name="Hainaut M."/>
            <person name="Lin J."/>
            <person name="Wang M."/>
            <person name="Pangilinan J."/>
            <person name="Lipzen A."/>
            <person name="Lesage-Meessen L."/>
            <person name="Navarro D."/>
            <person name="Riley R."/>
            <person name="Grigoriev I.V."/>
            <person name="Zhou S."/>
            <person name="Raouche S."/>
            <person name="Rosso M.N."/>
        </authorList>
    </citation>
    <scope>NUCLEOTIDE SEQUENCE [LARGE SCALE GENOMIC DNA]</scope>
    <source>
        <strain evidence="1 2">BRFM 1820</strain>
    </source>
</reference>
<organism evidence="1 2">
    <name type="scientific">Lentinus brumalis</name>
    <dbReference type="NCBI Taxonomy" id="2498619"/>
    <lineage>
        <taxon>Eukaryota</taxon>
        <taxon>Fungi</taxon>
        <taxon>Dikarya</taxon>
        <taxon>Basidiomycota</taxon>
        <taxon>Agaricomycotina</taxon>
        <taxon>Agaricomycetes</taxon>
        <taxon>Polyporales</taxon>
        <taxon>Polyporaceae</taxon>
        <taxon>Lentinus</taxon>
    </lineage>
</organism>
<gene>
    <name evidence="1" type="ORF">OH76DRAFT_1422648</name>
</gene>
<dbReference type="Proteomes" id="UP000256964">
    <property type="component" value="Unassembled WGS sequence"/>
</dbReference>
<sequence length="198" mass="22048">MSHRYQPSGHEDSLIKITDDVTKQAVVVAEPGAFLVDFFSSSDSVIVPSWFPGAGWKREGITYLANMNQMSMGPHQFLTGHPLHNRVASRDEEYSIKVSSASVCLGSTDTTVSAELVDSGDGLVTFRAEKDTLARRSHVDIIAQMTHLNAVYLELLRWNPVPHPCGSDERRSRLMPYPTPGFAHSVADDDFYLEYFNN</sequence>
<keyword evidence="2" id="KW-1185">Reference proteome</keyword>
<accession>A0A371CPI9</accession>
<protein>
    <submittedName>
        <fullName evidence="1">Uncharacterized protein</fullName>
    </submittedName>
</protein>
<dbReference type="AlphaFoldDB" id="A0A371CPI9"/>
<name>A0A371CPI9_9APHY</name>
<dbReference type="EMBL" id="KZ857490">
    <property type="protein sequence ID" value="RDX42204.1"/>
    <property type="molecule type" value="Genomic_DNA"/>
</dbReference>
<proteinExistence type="predicted"/>
<dbReference type="STRING" id="139420.A0A371CPI9"/>